<proteinExistence type="predicted"/>
<dbReference type="Proteomes" id="UP000002730">
    <property type="component" value="Chromosome"/>
</dbReference>
<organism evidence="2 3">
    <name type="scientific">Clostridium cellulovorans (strain ATCC 35296 / DSM 3052 / OCM 3 / 743B)</name>
    <dbReference type="NCBI Taxonomy" id="573061"/>
    <lineage>
        <taxon>Bacteria</taxon>
        <taxon>Bacillati</taxon>
        <taxon>Bacillota</taxon>
        <taxon>Clostridia</taxon>
        <taxon>Eubacteriales</taxon>
        <taxon>Clostridiaceae</taxon>
        <taxon>Clostridium</taxon>
    </lineage>
</organism>
<evidence type="ECO:0000313" key="2">
    <source>
        <dbReference type="EMBL" id="ADL53754.1"/>
    </source>
</evidence>
<evidence type="ECO:0000313" key="3">
    <source>
        <dbReference type="Proteomes" id="UP000002730"/>
    </source>
</evidence>
<dbReference type="KEGG" id="ccb:Clocel_4092"/>
<evidence type="ECO:0000259" key="1">
    <source>
        <dbReference type="Pfam" id="PF22790"/>
    </source>
</evidence>
<reference evidence="2 3" key="1">
    <citation type="submission" date="2010-08" db="EMBL/GenBank/DDBJ databases">
        <title>Complete sequence of Clostridium cellulovorans 743B.</title>
        <authorList>
            <consortium name="US DOE Joint Genome Institute"/>
            <person name="Lucas S."/>
            <person name="Copeland A."/>
            <person name="Lapidus A."/>
            <person name="Cheng J.-F."/>
            <person name="Bruce D."/>
            <person name="Goodwin L."/>
            <person name="Pitluck S."/>
            <person name="Chertkov O."/>
            <person name="Detter J.C."/>
            <person name="Han C."/>
            <person name="Tapia R."/>
            <person name="Land M."/>
            <person name="Hauser L."/>
            <person name="Chang Y.-J."/>
            <person name="Jeffries C."/>
            <person name="Kyrpides N."/>
            <person name="Ivanova N."/>
            <person name="Mikhailova N."/>
            <person name="Hemme C.L."/>
            <person name="Woyke T."/>
        </authorList>
    </citation>
    <scope>NUCLEOTIDE SEQUENCE [LARGE SCALE GENOMIC DNA]</scope>
    <source>
        <strain evidence="3">ATCC 35296 / DSM 3052 / OCM 3 / 743B</strain>
    </source>
</reference>
<dbReference type="eggNOG" id="ENOG503373B">
    <property type="taxonomic scope" value="Bacteria"/>
</dbReference>
<dbReference type="Pfam" id="PF22790">
    <property type="entry name" value="YkoP"/>
    <property type="match status" value="1"/>
</dbReference>
<sequence length="179" mass="20954">MTNRIIEKIDNLIVKLFHWNHIPFSETNFLYLDIFTYKGKSKKLTDGTTINKGDLVGEIHIDNKNLKNLNTSYPSLIRSFQCELEALKICYKENTPKYSEIKAIYGVSVFYEILKRQGFTILKIDNPLLCFLGSVWENILRFALNSTGRKSRKKFVFSKECWISKSQIESTRSRNKKKI</sequence>
<feature type="domain" description="YkoP-like" evidence="1">
    <location>
        <begin position="5"/>
        <end position="169"/>
    </location>
</feature>
<dbReference type="STRING" id="573061.Clocel_4092"/>
<dbReference type="RefSeq" id="WP_013291965.1">
    <property type="nucleotide sequence ID" value="NC_014393.1"/>
</dbReference>
<accession>D9SM98</accession>
<dbReference type="AlphaFoldDB" id="D9SM98"/>
<protein>
    <recommendedName>
        <fullName evidence="1">YkoP-like domain-containing protein</fullName>
    </recommendedName>
</protein>
<gene>
    <name evidence="2" type="ordered locus">Clocel_4092</name>
</gene>
<keyword evidence="3" id="KW-1185">Reference proteome</keyword>
<dbReference type="InterPro" id="IPR054467">
    <property type="entry name" value="YkoP-like_dom"/>
</dbReference>
<dbReference type="EMBL" id="CP002160">
    <property type="protein sequence ID" value="ADL53754.1"/>
    <property type="molecule type" value="Genomic_DNA"/>
</dbReference>
<dbReference type="HOGENOM" id="CLU_1500990_0_0_9"/>
<dbReference type="OrthoDB" id="1951946at2"/>
<name>D9SM98_CLOC7</name>